<dbReference type="EC" id="2.7.1.2" evidence="7"/>
<reference evidence="9 10" key="1">
    <citation type="submission" date="2017-10" db="EMBL/GenBank/DDBJ databases">
        <title>Two draft genome sequences of Pusillimonas sp. strains isolated from a nitrate- and radionuclide-contaminated groundwater in Russia.</title>
        <authorList>
            <person name="Grouzdev D.S."/>
            <person name="Tourova T.P."/>
            <person name="Goeva M.A."/>
            <person name="Babich T.L."/>
            <person name="Sokolova D.S."/>
            <person name="Abdullin R."/>
            <person name="Poltaraus A.B."/>
            <person name="Toshchakov S.V."/>
            <person name="Nazina T.N."/>
        </authorList>
    </citation>
    <scope>NUCLEOTIDE SEQUENCE [LARGE SCALE GENOMIC DNA]</scope>
    <source>
        <strain evidence="9 10">JR1/69-3-13</strain>
    </source>
</reference>
<evidence type="ECO:0000256" key="8">
    <source>
        <dbReference type="RuleBase" id="RU004046"/>
    </source>
</evidence>
<dbReference type="Proteomes" id="UP000234190">
    <property type="component" value="Unassembled WGS sequence"/>
</dbReference>
<dbReference type="Pfam" id="PF02685">
    <property type="entry name" value="Glucokinase"/>
    <property type="match status" value="1"/>
</dbReference>
<dbReference type="GO" id="GO:0006096">
    <property type="term" value="P:glycolytic process"/>
    <property type="evidence" value="ECO:0007669"/>
    <property type="project" value="UniProtKB-UniRule"/>
</dbReference>
<dbReference type="EMBL" id="PDNW01000002">
    <property type="protein sequence ID" value="PLC51267.1"/>
    <property type="molecule type" value="Genomic_DNA"/>
</dbReference>
<evidence type="ECO:0000313" key="10">
    <source>
        <dbReference type="Proteomes" id="UP000234190"/>
    </source>
</evidence>
<keyword evidence="10" id="KW-1185">Reference proteome</keyword>
<dbReference type="AlphaFoldDB" id="A0A2N4U8D7"/>
<evidence type="ECO:0000256" key="1">
    <source>
        <dbReference type="ARBA" id="ARBA00022490"/>
    </source>
</evidence>
<keyword evidence="3 7" id="KW-0547">Nucleotide-binding</keyword>
<dbReference type="GO" id="GO:0005829">
    <property type="term" value="C:cytosol"/>
    <property type="evidence" value="ECO:0007669"/>
    <property type="project" value="TreeGrafter"/>
</dbReference>
<keyword evidence="2 7" id="KW-0808">Transferase</keyword>
<dbReference type="OrthoDB" id="257751at2"/>
<evidence type="ECO:0000256" key="4">
    <source>
        <dbReference type="ARBA" id="ARBA00022777"/>
    </source>
</evidence>
<dbReference type="FunFam" id="3.40.367.20:FF:000002">
    <property type="entry name" value="Glucokinase"/>
    <property type="match status" value="1"/>
</dbReference>
<evidence type="ECO:0000256" key="3">
    <source>
        <dbReference type="ARBA" id="ARBA00022741"/>
    </source>
</evidence>
<dbReference type="PANTHER" id="PTHR47690:SF1">
    <property type="entry name" value="GLUCOKINASE"/>
    <property type="match status" value="1"/>
</dbReference>
<dbReference type="InterPro" id="IPR003836">
    <property type="entry name" value="Glucokinase"/>
</dbReference>
<dbReference type="PANTHER" id="PTHR47690">
    <property type="entry name" value="GLUCOKINASE"/>
    <property type="match status" value="1"/>
</dbReference>
<comment type="caution">
    <text evidence="9">The sequence shown here is derived from an EMBL/GenBank/DDBJ whole genome shotgun (WGS) entry which is preliminary data.</text>
</comment>
<dbReference type="RefSeq" id="WP_102072585.1">
    <property type="nucleotide sequence ID" value="NZ_PDNW01000002.1"/>
</dbReference>
<proteinExistence type="inferred from homology"/>
<dbReference type="HAMAP" id="MF_00524">
    <property type="entry name" value="Glucokinase"/>
    <property type="match status" value="1"/>
</dbReference>
<evidence type="ECO:0000256" key="2">
    <source>
        <dbReference type="ARBA" id="ARBA00022679"/>
    </source>
</evidence>
<dbReference type="Gene3D" id="3.40.367.20">
    <property type="match status" value="1"/>
</dbReference>
<accession>A0A2N4U8D7</accession>
<evidence type="ECO:0000256" key="6">
    <source>
        <dbReference type="ARBA" id="ARBA00023152"/>
    </source>
</evidence>
<dbReference type="SUPFAM" id="SSF53067">
    <property type="entry name" value="Actin-like ATPase domain"/>
    <property type="match status" value="1"/>
</dbReference>
<name>A0A2N4U8D7_9BURK</name>
<keyword evidence="6 7" id="KW-0324">Glycolysis</keyword>
<dbReference type="GO" id="GO:0005536">
    <property type="term" value="F:D-glucose binding"/>
    <property type="evidence" value="ECO:0007669"/>
    <property type="project" value="InterPro"/>
</dbReference>
<feature type="binding site" evidence="7">
    <location>
        <begin position="15"/>
        <end position="20"/>
    </location>
    <ligand>
        <name>ATP</name>
        <dbReference type="ChEBI" id="CHEBI:30616"/>
    </ligand>
</feature>
<dbReference type="GO" id="GO:0005524">
    <property type="term" value="F:ATP binding"/>
    <property type="evidence" value="ECO:0007669"/>
    <property type="project" value="UniProtKB-UniRule"/>
</dbReference>
<protein>
    <recommendedName>
        <fullName evidence="7">Glucokinase</fullName>
        <ecNumber evidence="7">2.7.1.2</ecNumber>
    </recommendedName>
    <alternativeName>
        <fullName evidence="7">Glucose kinase</fullName>
    </alternativeName>
</protein>
<dbReference type="Gene3D" id="3.30.420.40">
    <property type="match status" value="1"/>
</dbReference>
<comment type="similarity">
    <text evidence="7 8">Belongs to the bacterial glucokinase family.</text>
</comment>
<keyword evidence="1 7" id="KW-0963">Cytoplasm</keyword>
<dbReference type="InterPro" id="IPR050201">
    <property type="entry name" value="Bacterial_glucokinase"/>
</dbReference>
<comment type="subcellular location">
    <subcellularLocation>
        <location evidence="7">Cytoplasm</location>
    </subcellularLocation>
</comment>
<dbReference type="CDD" id="cd24008">
    <property type="entry name" value="ASKHA_NBD_GLK"/>
    <property type="match status" value="1"/>
</dbReference>
<comment type="catalytic activity">
    <reaction evidence="7">
        <text>D-glucose + ATP = D-glucose 6-phosphate + ADP + H(+)</text>
        <dbReference type="Rhea" id="RHEA:17825"/>
        <dbReference type="ChEBI" id="CHEBI:4167"/>
        <dbReference type="ChEBI" id="CHEBI:15378"/>
        <dbReference type="ChEBI" id="CHEBI:30616"/>
        <dbReference type="ChEBI" id="CHEBI:61548"/>
        <dbReference type="ChEBI" id="CHEBI:456216"/>
        <dbReference type="EC" id="2.7.1.2"/>
    </reaction>
</comment>
<organism evidence="9 10">
    <name type="scientific">Pollutimonas subterranea</name>
    <dbReference type="NCBI Taxonomy" id="2045210"/>
    <lineage>
        <taxon>Bacteria</taxon>
        <taxon>Pseudomonadati</taxon>
        <taxon>Pseudomonadota</taxon>
        <taxon>Betaproteobacteria</taxon>
        <taxon>Burkholderiales</taxon>
        <taxon>Alcaligenaceae</taxon>
        <taxon>Pollutimonas</taxon>
    </lineage>
</organism>
<keyword evidence="4 7" id="KW-0418">Kinase</keyword>
<dbReference type="InterPro" id="IPR043129">
    <property type="entry name" value="ATPase_NBD"/>
</dbReference>
<evidence type="ECO:0000256" key="7">
    <source>
        <dbReference type="HAMAP-Rule" id="MF_00524"/>
    </source>
</evidence>
<gene>
    <name evidence="7" type="primary">glk</name>
    <name evidence="9" type="ORF">CR159_03270</name>
</gene>
<evidence type="ECO:0000256" key="5">
    <source>
        <dbReference type="ARBA" id="ARBA00022840"/>
    </source>
</evidence>
<dbReference type="NCBIfam" id="TIGR00749">
    <property type="entry name" value="glk"/>
    <property type="match status" value="1"/>
</dbReference>
<dbReference type="NCBIfam" id="NF001416">
    <property type="entry name" value="PRK00292.1-3"/>
    <property type="match status" value="1"/>
</dbReference>
<sequence>MSTGTPETKPSRLVADIGGTHARFALSTSVDDIRNVSVVNVADYPSIVDAIKGYLHSVGSPAITHAAIGIANPIVGDHVKMTNFPWEFSIEATREACGFEKLHVINDFTALALALPHLPQSELRAVGGGQAVAGTPLGVVGPGTGLGVSALIPTSQGWVPLAAEGGHVSFAPSDQQELLLWQEAHEEFGHVSMERLVSGSGLQFIYQKLCRRAGNKGLDYSASDISKHAIADSSNHCRQALDTFCAILGTVASNLALMLGARGGIYIGGGIIPKLDGYFADSPFRQRFNDKGRFSDYMAAIPVFVITSENPALTGAAAYLDACINE</sequence>
<keyword evidence="5 7" id="KW-0067">ATP-binding</keyword>
<evidence type="ECO:0000313" key="9">
    <source>
        <dbReference type="EMBL" id="PLC51267.1"/>
    </source>
</evidence>
<dbReference type="GO" id="GO:0004340">
    <property type="term" value="F:glucokinase activity"/>
    <property type="evidence" value="ECO:0007669"/>
    <property type="project" value="UniProtKB-UniRule"/>
</dbReference>